<name>A0ACC6KP93_9DEIO</name>
<dbReference type="EMBL" id="JAVDTP010000028">
    <property type="protein sequence ID" value="MDR6754348.1"/>
    <property type="molecule type" value="Genomic_DNA"/>
</dbReference>
<evidence type="ECO:0000313" key="2">
    <source>
        <dbReference type="Proteomes" id="UP001252370"/>
    </source>
</evidence>
<accession>A0ACC6KP93</accession>
<comment type="caution">
    <text evidence="1">The sequence shown here is derived from an EMBL/GenBank/DDBJ whole genome shotgun (WGS) entry which is preliminary data.</text>
</comment>
<keyword evidence="2" id="KW-1185">Reference proteome</keyword>
<reference evidence="1" key="1">
    <citation type="submission" date="2023-07" db="EMBL/GenBank/DDBJ databases">
        <title>Sorghum-associated microbial communities from plants grown in Nebraska, USA.</title>
        <authorList>
            <person name="Schachtman D."/>
        </authorList>
    </citation>
    <scope>NUCLEOTIDE SEQUENCE</scope>
    <source>
        <strain evidence="1">BE73</strain>
    </source>
</reference>
<dbReference type="Proteomes" id="UP001252370">
    <property type="component" value="Unassembled WGS sequence"/>
</dbReference>
<gene>
    <name evidence="1" type="ORF">J2Y01_004884</name>
</gene>
<organism evidence="1 2">
    <name type="scientific">Deinococcus soli</name>
    <name type="common">ex Cha et al. 2016</name>
    <dbReference type="NCBI Taxonomy" id="1309411"/>
    <lineage>
        <taxon>Bacteria</taxon>
        <taxon>Thermotogati</taxon>
        <taxon>Deinococcota</taxon>
        <taxon>Deinococci</taxon>
        <taxon>Deinococcales</taxon>
        <taxon>Deinococcaceae</taxon>
        <taxon>Deinococcus</taxon>
    </lineage>
</organism>
<evidence type="ECO:0000313" key="1">
    <source>
        <dbReference type="EMBL" id="MDR6754348.1"/>
    </source>
</evidence>
<sequence length="143" mass="16090">MPTVFRAAGTNFDVDAYLKRVSLIPQAVWRRGERSGTTMPDVMHWSGFIVTASEADFDDIDTQIIDSIAFLKRYDSELASLAECSGLETCDLDFGIQDRDVALQVDEFPADLLRLMGRFNIDLVVSRYPPLLSDEDPEHVNET</sequence>
<proteinExistence type="predicted"/>
<protein>
    <submittedName>
        <fullName evidence="1">Uncharacterized protein</fullName>
    </submittedName>
</protein>